<evidence type="ECO:0000256" key="2">
    <source>
        <dbReference type="ARBA" id="ARBA00008520"/>
    </source>
</evidence>
<keyword evidence="3" id="KW-0732">Signal</keyword>
<dbReference type="OrthoDB" id="6431346at2"/>
<dbReference type="InterPro" id="IPR050490">
    <property type="entry name" value="Bact_solute-bd_prot1"/>
</dbReference>
<evidence type="ECO:0000256" key="1">
    <source>
        <dbReference type="ARBA" id="ARBA00004418"/>
    </source>
</evidence>
<evidence type="ECO:0000313" key="4">
    <source>
        <dbReference type="EMBL" id="TNY30996.1"/>
    </source>
</evidence>
<dbReference type="EMBL" id="VFFF01000003">
    <property type="protein sequence ID" value="TNY30996.1"/>
    <property type="molecule type" value="Genomic_DNA"/>
</dbReference>
<dbReference type="Gene3D" id="3.40.190.10">
    <property type="entry name" value="Periplasmic binding protein-like II"/>
    <property type="match status" value="1"/>
</dbReference>
<comment type="similarity">
    <text evidence="2">Belongs to the bacterial solute-binding protein 1 family.</text>
</comment>
<name>A0A5C5G8H7_9RHOB</name>
<proteinExistence type="inferred from homology"/>
<dbReference type="GO" id="GO:0042597">
    <property type="term" value="C:periplasmic space"/>
    <property type="evidence" value="ECO:0007669"/>
    <property type="project" value="UniProtKB-SubCell"/>
</dbReference>
<protein>
    <submittedName>
        <fullName evidence="4">Extracellular solute-binding protein</fullName>
    </submittedName>
</protein>
<gene>
    <name evidence="4" type="ORF">FHY64_18045</name>
</gene>
<comment type="subcellular location">
    <subcellularLocation>
        <location evidence="1">Periplasm</location>
    </subcellularLocation>
</comment>
<feature type="chain" id="PRO_5022719098" evidence="3">
    <location>
        <begin position="27"/>
        <end position="451"/>
    </location>
</feature>
<comment type="caution">
    <text evidence="4">The sequence shown here is derived from an EMBL/GenBank/DDBJ whole genome shotgun (WGS) entry which is preliminary data.</text>
</comment>
<dbReference type="PANTHER" id="PTHR43649">
    <property type="entry name" value="ARABINOSE-BINDING PROTEIN-RELATED"/>
    <property type="match status" value="1"/>
</dbReference>
<evidence type="ECO:0000313" key="5">
    <source>
        <dbReference type="Proteomes" id="UP000314011"/>
    </source>
</evidence>
<dbReference type="AlphaFoldDB" id="A0A5C5G8H7"/>
<dbReference type="Pfam" id="PF01547">
    <property type="entry name" value="SBP_bac_1"/>
    <property type="match status" value="1"/>
</dbReference>
<accession>A0A5C5G8H7</accession>
<evidence type="ECO:0000256" key="3">
    <source>
        <dbReference type="SAM" id="SignalP"/>
    </source>
</evidence>
<dbReference type="InterPro" id="IPR006059">
    <property type="entry name" value="SBP"/>
</dbReference>
<keyword evidence="5" id="KW-1185">Reference proteome</keyword>
<organism evidence="4 5">
    <name type="scientific">Pelagovum pacificum</name>
    <dbReference type="NCBI Taxonomy" id="2588711"/>
    <lineage>
        <taxon>Bacteria</taxon>
        <taxon>Pseudomonadati</taxon>
        <taxon>Pseudomonadota</taxon>
        <taxon>Alphaproteobacteria</taxon>
        <taxon>Rhodobacterales</taxon>
        <taxon>Paracoccaceae</taxon>
        <taxon>Pelagovum</taxon>
    </lineage>
</organism>
<dbReference type="Proteomes" id="UP000314011">
    <property type="component" value="Unassembled WGS sequence"/>
</dbReference>
<dbReference type="RefSeq" id="WP_140197264.1">
    <property type="nucleotide sequence ID" value="NZ_CP065915.1"/>
</dbReference>
<feature type="signal peptide" evidence="3">
    <location>
        <begin position="1"/>
        <end position="26"/>
    </location>
</feature>
<dbReference type="SUPFAM" id="SSF53850">
    <property type="entry name" value="Periplasmic binding protein-like II"/>
    <property type="match status" value="1"/>
</dbReference>
<reference evidence="4 5" key="1">
    <citation type="submission" date="2019-06" db="EMBL/GenBank/DDBJ databases">
        <title>Genome of new Rhodobacteraceae sp. SM1903.</title>
        <authorList>
            <person name="Ren X."/>
        </authorList>
    </citation>
    <scope>NUCLEOTIDE SEQUENCE [LARGE SCALE GENOMIC DNA]</scope>
    <source>
        <strain evidence="4 5">SM1903</strain>
    </source>
</reference>
<dbReference type="PANTHER" id="PTHR43649:SF11">
    <property type="entry name" value="ABC TRANSPORTER SUBSTRATE-BINDING PROTEIN YESO-RELATED"/>
    <property type="match status" value="1"/>
</dbReference>
<sequence>MTILDKPVRLGLGAALLSCCAVSALAQDYTITVWSGGTGDDSNYRYDAIGMAAEILEREAEIRGEELNITVESQAWSGWDDFKQAFTLAAEAGNAPDILVSGHEDIGPWSEAGLIVPIEDYTFFDVWPLSSIYPNLIDVASYNGQIWGVPQDAEARVMYWSIPALEAIGWSAEEIESLPARVESGEFTLYDMLDAVKQMQDEGVIEAGMGFGPRVSNGPDYWQFYQSFGGEMADPETGKLVVDTEALTGMYQFFTDAAEMGVVSDTHLGTEWDSWHQNAASGNYGVWHGGTWHYAQWTNQFGLEDFFGTVQYTLIPAGDENGRANSITHPLVYLLTSAASEDEAMIAAELIAIASEPRINALHAVKSAHLGISEAETLVPIYADDRWLSAASERLAPHTNAIPNNSDFGTYWTAMFDGLEASWTGVTSVEDAVSEVEANVTQALGDDVIVR</sequence>